<gene>
    <name evidence="11" type="ORF">B6S08_06810</name>
</gene>
<evidence type="ECO:0000256" key="2">
    <source>
        <dbReference type="ARBA" id="ARBA00022448"/>
    </source>
</evidence>
<evidence type="ECO:0000256" key="6">
    <source>
        <dbReference type="ARBA" id="ARBA00022989"/>
    </source>
</evidence>
<comment type="subunit">
    <text evidence="9">The complex comprises the extracytoplasmic solute receptor protein and the two transmembrane proteins.</text>
</comment>
<accession>A0A233RII4</accession>
<evidence type="ECO:0000256" key="9">
    <source>
        <dbReference type="RuleBase" id="RU369079"/>
    </source>
</evidence>
<keyword evidence="5 9" id="KW-0812">Transmembrane</keyword>
<comment type="subcellular location">
    <subcellularLocation>
        <location evidence="1 9">Cell inner membrane</location>
        <topology evidence="1 9">Multi-pass membrane protein</topology>
    </subcellularLocation>
</comment>
<comment type="function">
    <text evidence="9">Part of the tripartite ATP-independent periplasmic (TRAP) transport system.</text>
</comment>
<evidence type="ECO:0000256" key="7">
    <source>
        <dbReference type="ARBA" id="ARBA00023136"/>
    </source>
</evidence>
<evidence type="ECO:0000256" key="8">
    <source>
        <dbReference type="ARBA" id="ARBA00038436"/>
    </source>
</evidence>
<protein>
    <recommendedName>
        <fullName evidence="9">TRAP transporter small permease protein</fullName>
    </recommendedName>
</protein>
<dbReference type="RefSeq" id="WP_094199975.1">
    <property type="nucleotide sequence ID" value="NZ_NBIM01000001.1"/>
</dbReference>
<dbReference type="OrthoDB" id="6104548at2"/>
<proteinExistence type="inferred from homology"/>
<organism evidence="11 12">
    <name type="scientific">Oceanimonas doudoroffii</name>
    <dbReference type="NCBI Taxonomy" id="84158"/>
    <lineage>
        <taxon>Bacteria</taxon>
        <taxon>Pseudomonadati</taxon>
        <taxon>Pseudomonadota</taxon>
        <taxon>Gammaproteobacteria</taxon>
        <taxon>Aeromonadales</taxon>
        <taxon>Aeromonadaceae</taxon>
        <taxon>Oceanimonas</taxon>
    </lineage>
</organism>
<comment type="similarity">
    <text evidence="8 9">Belongs to the TRAP transporter small permease family.</text>
</comment>
<evidence type="ECO:0000256" key="1">
    <source>
        <dbReference type="ARBA" id="ARBA00004429"/>
    </source>
</evidence>
<dbReference type="GO" id="GO:0022857">
    <property type="term" value="F:transmembrane transporter activity"/>
    <property type="evidence" value="ECO:0007669"/>
    <property type="project" value="UniProtKB-UniRule"/>
</dbReference>
<keyword evidence="12" id="KW-1185">Reference proteome</keyword>
<keyword evidence="7 9" id="KW-0472">Membrane</keyword>
<sequence length="180" mass="20417">MDWLFRFTDKLIDILFKPLVVLIGLFIAVSFVIGIVSRALFGEGLFGLEELILLSVIWFYMLGASIASQERSHLQADFIPIIFKSEIVICSFQILSTIISIVMAFLFVNWSYDLVEWGVVKKQSTPVFSIPWYVSQASLLVASSLMVLYLLRDLFADIKNFLAIRKKSTTQVSVCKNGNF</sequence>
<feature type="transmembrane region" description="Helical" evidence="9">
    <location>
        <begin position="20"/>
        <end position="41"/>
    </location>
</feature>
<keyword evidence="2 9" id="KW-0813">Transport</keyword>
<reference evidence="11 12" key="1">
    <citation type="submission" date="2017-08" db="EMBL/GenBank/DDBJ databases">
        <title>A Genome Sequence of Oceanimonas doudoroffii ATCC 27123T.</title>
        <authorList>
            <person name="Brennan M.A."/>
            <person name="Maclea K.S."/>
            <person name="Mcclelland W.D."/>
            <person name="Trachtenberg A.M."/>
        </authorList>
    </citation>
    <scope>NUCLEOTIDE SEQUENCE [LARGE SCALE GENOMIC DNA]</scope>
    <source>
        <strain evidence="11 12">ATCC 27123</strain>
    </source>
</reference>
<evidence type="ECO:0000256" key="5">
    <source>
        <dbReference type="ARBA" id="ARBA00022692"/>
    </source>
</evidence>
<feature type="domain" description="Tripartite ATP-independent periplasmic transporters DctQ component" evidence="10">
    <location>
        <begin position="28"/>
        <end position="159"/>
    </location>
</feature>
<feature type="transmembrane region" description="Helical" evidence="9">
    <location>
        <begin position="130"/>
        <end position="151"/>
    </location>
</feature>
<evidence type="ECO:0000256" key="4">
    <source>
        <dbReference type="ARBA" id="ARBA00022519"/>
    </source>
</evidence>
<evidence type="ECO:0000259" key="10">
    <source>
        <dbReference type="Pfam" id="PF04290"/>
    </source>
</evidence>
<dbReference type="Pfam" id="PF04290">
    <property type="entry name" value="DctQ"/>
    <property type="match status" value="1"/>
</dbReference>
<name>A0A233RII4_9GAMM</name>
<dbReference type="PANTHER" id="PTHR35011">
    <property type="entry name" value="2,3-DIKETO-L-GULONATE TRAP TRANSPORTER SMALL PERMEASE PROTEIN YIAM"/>
    <property type="match status" value="1"/>
</dbReference>
<dbReference type="InterPro" id="IPR007387">
    <property type="entry name" value="TRAP_DctQ"/>
</dbReference>
<dbReference type="Proteomes" id="UP000242757">
    <property type="component" value="Unassembled WGS sequence"/>
</dbReference>
<evidence type="ECO:0000313" key="11">
    <source>
        <dbReference type="EMBL" id="OXY83200.1"/>
    </source>
</evidence>
<keyword evidence="3" id="KW-1003">Cell membrane</keyword>
<evidence type="ECO:0000256" key="3">
    <source>
        <dbReference type="ARBA" id="ARBA00022475"/>
    </source>
</evidence>
<feature type="transmembrane region" description="Helical" evidence="9">
    <location>
        <begin position="87"/>
        <end position="110"/>
    </location>
</feature>
<feature type="transmembrane region" description="Helical" evidence="9">
    <location>
        <begin position="47"/>
        <end position="67"/>
    </location>
</feature>
<keyword evidence="6 9" id="KW-1133">Transmembrane helix</keyword>
<dbReference type="InterPro" id="IPR055348">
    <property type="entry name" value="DctQ"/>
</dbReference>
<dbReference type="EMBL" id="NBIM01000001">
    <property type="protein sequence ID" value="OXY83200.1"/>
    <property type="molecule type" value="Genomic_DNA"/>
</dbReference>
<dbReference type="AlphaFoldDB" id="A0A233RII4"/>
<dbReference type="GO" id="GO:0005886">
    <property type="term" value="C:plasma membrane"/>
    <property type="evidence" value="ECO:0007669"/>
    <property type="project" value="UniProtKB-SubCell"/>
</dbReference>
<keyword evidence="4 9" id="KW-0997">Cell inner membrane</keyword>
<comment type="caution">
    <text evidence="11">The sequence shown here is derived from an EMBL/GenBank/DDBJ whole genome shotgun (WGS) entry which is preliminary data.</text>
</comment>
<evidence type="ECO:0000313" key="12">
    <source>
        <dbReference type="Proteomes" id="UP000242757"/>
    </source>
</evidence>